<keyword evidence="2" id="KW-1003">Cell membrane</keyword>
<keyword evidence="6 7" id="KW-0472">Membrane</keyword>
<dbReference type="Proteomes" id="UP000032233">
    <property type="component" value="Unassembled WGS sequence"/>
</dbReference>
<proteinExistence type="predicted"/>
<dbReference type="Pfam" id="PF06808">
    <property type="entry name" value="DctM"/>
    <property type="match status" value="1"/>
</dbReference>
<dbReference type="InParanoid" id="A0A0D2HV46"/>
<evidence type="ECO:0000256" key="3">
    <source>
        <dbReference type="ARBA" id="ARBA00022519"/>
    </source>
</evidence>
<accession>A0A0D2HV46</accession>
<feature type="transmembrane region" description="Helical" evidence="7">
    <location>
        <begin position="227"/>
        <end position="245"/>
    </location>
</feature>
<dbReference type="PIRSF" id="PIRSF006066">
    <property type="entry name" value="HI0050"/>
    <property type="match status" value="1"/>
</dbReference>
<feature type="transmembrane region" description="Helical" evidence="7">
    <location>
        <begin position="54"/>
        <end position="75"/>
    </location>
</feature>
<evidence type="ECO:0000256" key="4">
    <source>
        <dbReference type="ARBA" id="ARBA00022692"/>
    </source>
</evidence>
<feature type="transmembrane region" description="Helical" evidence="7">
    <location>
        <begin position="409"/>
        <end position="433"/>
    </location>
</feature>
<evidence type="ECO:0000313" key="10">
    <source>
        <dbReference type="Proteomes" id="UP000032233"/>
    </source>
</evidence>
<feature type="transmembrane region" description="Helical" evidence="7">
    <location>
        <begin position="281"/>
        <end position="304"/>
    </location>
</feature>
<dbReference type="PANTHER" id="PTHR33362:SF5">
    <property type="entry name" value="C4-DICARBOXYLATE TRAP TRANSPORTER LARGE PERMEASE PROTEIN DCTM"/>
    <property type="match status" value="1"/>
</dbReference>
<evidence type="ECO:0000256" key="2">
    <source>
        <dbReference type="ARBA" id="ARBA00022475"/>
    </source>
</evidence>
<dbReference type="InterPro" id="IPR010656">
    <property type="entry name" value="DctM"/>
</dbReference>
<keyword evidence="10" id="KW-1185">Reference proteome</keyword>
<organism evidence="9 10">
    <name type="scientific">Dethiosulfatarculus sandiegensis</name>
    <dbReference type="NCBI Taxonomy" id="1429043"/>
    <lineage>
        <taxon>Bacteria</taxon>
        <taxon>Pseudomonadati</taxon>
        <taxon>Thermodesulfobacteriota</taxon>
        <taxon>Desulfarculia</taxon>
        <taxon>Desulfarculales</taxon>
        <taxon>Desulfarculaceae</taxon>
        <taxon>Dethiosulfatarculus</taxon>
    </lineage>
</organism>
<dbReference type="NCBIfam" id="TIGR00786">
    <property type="entry name" value="dctM"/>
    <property type="match status" value="1"/>
</dbReference>
<dbReference type="STRING" id="1429043.X474_10205"/>
<name>A0A0D2HV46_9BACT</name>
<dbReference type="AlphaFoldDB" id="A0A0D2HV46"/>
<keyword evidence="3" id="KW-0997">Cell inner membrane</keyword>
<gene>
    <name evidence="9" type="ORF">X474_10205</name>
</gene>
<dbReference type="OrthoDB" id="9796052at2"/>
<feature type="transmembrane region" description="Helical" evidence="7">
    <location>
        <begin position="12"/>
        <end position="42"/>
    </location>
</feature>
<feature type="transmembrane region" description="Helical" evidence="7">
    <location>
        <begin position="324"/>
        <end position="346"/>
    </location>
</feature>
<protein>
    <submittedName>
        <fullName evidence="9">C4-dicarboxylate ABC transporter permease</fullName>
    </submittedName>
</protein>
<feature type="domain" description="TRAP C4-dicarboxylate transport system permease DctM subunit" evidence="8">
    <location>
        <begin position="11"/>
        <end position="428"/>
    </location>
</feature>
<dbReference type="RefSeq" id="WP_044348280.1">
    <property type="nucleotide sequence ID" value="NZ_AZAC01000011.1"/>
</dbReference>
<sequence>MDFTLIGTLGIICLLALLGMGVHIVIDFILVGLIGTAILVGWSSGLSLLGETMYYSIASPTFCVLPLFILMGAFATRGGFAERAFESVHILAARIPASLAIATSFGSAVFAAICGSSLATATIFGKLAYPEMRRHNYDKSFSLGSIASAGTFACMIPPSGMFILFAIFTEQSVGRLFMAGIVPGLLTATVYALSMFIRAKLKPELAPRVPEEWNVTIKDRAKALKNMWPILFLAFLVIGGIYTGIFTSTEAGAVGALGTLIFGLVEGKLREKGQIRAALRESAHTATMLMFIIVTALFFSRFLAITRIPFELADFLQQWDVHRLVILASVLLLWLILGMLVVQAAVFALTLPILFPVVIALGYDPIWFCVVAMKLNEIAGVTPPVGLNAFGLAGAAGDGTKVEEVFKGVWPFVLCDIFILILLFSFPDLVLFLPNAMLGG</sequence>
<dbReference type="PATRIC" id="fig|1429043.3.peg.2163"/>
<comment type="caution">
    <text evidence="9">The sequence shown here is derived from an EMBL/GenBank/DDBJ whole genome shotgun (WGS) entry which is preliminary data.</text>
</comment>
<comment type="subcellular location">
    <subcellularLocation>
        <location evidence="1">Cell inner membrane</location>
        <topology evidence="1">Multi-pass membrane protein</topology>
    </subcellularLocation>
</comment>
<evidence type="ECO:0000313" key="9">
    <source>
        <dbReference type="EMBL" id="KIX14298.1"/>
    </source>
</evidence>
<keyword evidence="4 7" id="KW-0812">Transmembrane</keyword>
<feature type="transmembrane region" description="Helical" evidence="7">
    <location>
        <begin position="174"/>
        <end position="193"/>
    </location>
</feature>
<evidence type="ECO:0000256" key="1">
    <source>
        <dbReference type="ARBA" id="ARBA00004429"/>
    </source>
</evidence>
<keyword evidence="5 7" id="KW-1133">Transmembrane helix</keyword>
<dbReference type="GO" id="GO:0022857">
    <property type="term" value="F:transmembrane transporter activity"/>
    <property type="evidence" value="ECO:0007669"/>
    <property type="project" value="TreeGrafter"/>
</dbReference>
<dbReference type="PANTHER" id="PTHR33362">
    <property type="entry name" value="SIALIC ACID TRAP TRANSPORTER PERMEASE PROTEIN SIAT-RELATED"/>
    <property type="match status" value="1"/>
</dbReference>
<evidence type="ECO:0000256" key="6">
    <source>
        <dbReference type="ARBA" id="ARBA00023136"/>
    </source>
</evidence>
<evidence type="ECO:0000256" key="7">
    <source>
        <dbReference type="SAM" id="Phobius"/>
    </source>
</evidence>
<feature type="transmembrane region" description="Helical" evidence="7">
    <location>
        <begin position="108"/>
        <end position="129"/>
    </location>
</feature>
<feature type="transmembrane region" description="Helical" evidence="7">
    <location>
        <begin position="141"/>
        <end position="168"/>
    </location>
</feature>
<dbReference type="GO" id="GO:0005886">
    <property type="term" value="C:plasma membrane"/>
    <property type="evidence" value="ECO:0007669"/>
    <property type="project" value="UniProtKB-SubCell"/>
</dbReference>
<dbReference type="EMBL" id="AZAC01000011">
    <property type="protein sequence ID" value="KIX14298.1"/>
    <property type="molecule type" value="Genomic_DNA"/>
</dbReference>
<feature type="transmembrane region" description="Helical" evidence="7">
    <location>
        <begin position="353"/>
        <end position="373"/>
    </location>
</feature>
<reference evidence="9 10" key="1">
    <citation type="submission" date="2013-11" db="EMBL/GenBank/DDBJ databases">
        <title>Metagenomic analysis of a methanogenic consortium involved in long chain n-alkane degradation.</title>
        <authorList>
            <person name="Davidova I.A."/>
            <person name="Callaghan A.V."/>
            <person name="Wawrik B."/>
            <person name="Pruitt S."/>
            <person name="Marks C."/>
            <person name="Duncan K.E."/>
            <person name="Suflita J.M."/>
        </authorList>
    </citation>
    <scope>NUCLEOTIDE SEQUENCE [LARGE SCALE GENOMIC DNA]</scope>
    <source>
        <strain evidence="9 10">SPR</strain>
    </source>
</reference>
<evidence type="ECO:0000256" key="5">
    <source>
        <dbReference type="ARBA" id="ARBA00022989"/>
    </source>
</evidence>
<dbReference type="InterPro" id="IPR004681">
    <property type="entry name" value="TRAP_DctM"/>
</dbReference>
<evidence type="ECO:0000259" key="8">
    <source>
        <dbReference type="Pfam" id="PF06808"/>
    </source>
</evidence>